<keyword evidence="1" id="KW-0812">Transmembrane</keyword>
<accession>A0ABS3YWJ6</accession>
<proteinExistence type="predicted"/>
<gene>
    <name evidence="2" type="ORF">J7I42_18565</name>
</gene>
<evidence type="ECO:0008006" key="4">
    <source>
        <dbReference type="Google" id="ProtNLM"/>
    </source>
</evidence>
<dbReference type="EMBL" id="JAGHKO010000004">
    <property type="protein sequence ID" value="MBO9202295.1"/>
    <property type="molecule type" value="Genomic_DNA"/>
</dbReference>
<name>A0ABS3YWJ6_9BACT</name>
<comment type="caution">
    <text evidence="2">The sequence shown here is derived from an EMBL/GenBank/DDBJ whole genome shotgun (WGS) entry which is preliminary data.</text>
</comment>
<dbReference type="RefSeq" id="WP_209140341.1">
    <property type="nucleotide sequence ID" value="NZ_JAGHKO010000004.1"/>
</dbReference>
<evidence type="ECO:0000313" key="2">
    <source>
        <dbReference type="EMBL" id="MBO9202295.1"/>
    </source>
</evidence>
<reference evidence="2 3" key="1">
    <citation type="submission" date="2021-03" db="EMBL/GenBank/DDBJ databases">
        <title>Assistant Professor.</title>
        <authorList>
            <person name="Huq M.A."/>
        </authorList>
    </citation>
    <scope>NUCLEOTIDE SEQUENCE [LARGE SCALE GENOMIC DNA]</scope>
    <source>
        <strain evidence="2 3">MAH-29</strain>
    </source>
</reference>
<organism evidence="2 3">
    <name type="scientific">Niastella soli</name>
    <dbReference type="NCBI Taxonomy" id="2821487"/>
    <lineage>
        <taxon>Bacteria</taxon>
        <taxon>Pseudomonadati</taxon>
        <taxon>Bacteroidota</taxon>
        <taxon>Chitinophagia</taxon>
        <taxon>Chitinophagales</taxon>
        <taxon>Chitinophagaceae</taxon>
        <taxon>Niastella</taxon>
    </lineage>
</organism>
<keyword evidence="1" id="KW-0472">Membrane</keyword>
<protein>
    <recommendedName>
        <fullName evidence="4">DUF3592 domain-containing protein</fullName>
    </recommendedName>
</protein>
<dbReference type="Proteomes" id="UP000677244">
    <property type="component" value="Unassembled WGS sequence"/>
</dbReference>
<evidence type="ECO:0000313" key="3">
    <source>
        <dbReference type="Proteomes" id="UP000677244"/>
    </source>
</evidence>
<keyword evidence="1" id="KW-1133">Transmembrane helix</keyword>
<feature type="transmembrane region" description="Helical" evidence="1">
    <location>
        <begin position="130"/>
        <end position="149"/>
    </location>
</feature>
<feature type="transmembrane region" description="Helical" evidence="1">
    <location>
        <begin position="20"/>
        <end position="38"/>
    </location>
</feature>
<keyword evidence="3" id="KW-1185">Reference proteome</keyword>
<sequence>MFRKHRGFLYFVLDLPTDMEYAYFIAGTLFLIFGLFFLKDRITFLKYGIEAYAIVIRIEVSIRDTEDGKRTTYIPHFKVVTHDHTELIFTHGSSEEWGRWSIGDQIKVVYNDSFPGDVVVCTPWEKYRKIIILLTLAIISFIIACLYLVDVL</sequence>
<evidence type="ECO:0000256" key="1">
    <source>
        <dbReference type="SAM" id="Phobius"/>
    </source>
</evidence>